<dbReference type="Proteomes" id="UP000273405">
    <property type="component" value="Unassembled WGS sequence"/>
</dbReference>
<dbReference type="Pfam" id="PF01381">
    <property type="entry name" value="HTH_3"/>
    <property type="match status" value="1"/>
</dbReference>
<dbReference type="Pfam" id="PF06114">
    <property type="entry name" value="Peptidase_M78"/>
    <property type="match status" value="1"/>
</dbReference>
<dbReference type="SMART" id="SM00530">
    <property type="entry name" value="HTH_XRE"/>
    <property type="match status" value="1"/>
</dbReference>
<evidence type="ECO:0000256" key="1">
    <source>
        <dbReference type="ARBA" id="ARBA00007227"/>
    </source>
</evidence>
<evidence type="ECO:0000313" key="5">
    <source>
        <dbReference type="Proteomes" id="UP000273405"/>
    </source>
</evidence>
<evidence type="ECO:0000313" key="4">
    <source>
        <dbReference type="EMBL" id="RKH44891.1"/>
    </source>
</evidence>
<proteinExistence type="inferred from homology"/>
<dbReference type="Pfam" id="PF09856">
    <property type="entry name" value="ScfRs"/>
    <property type="match status" value="1"/>
</dbReference>
<dbReference type="GO" id="GO:0003677">
    <property type="term" value="F:DNA binding"/>
    <property type="evidence" value="ECO:0007669"/>
    <property type="project" value="InterPro"/>
</dbReference>
<accession>A0A3A8NRU0</accession>
<evidence type="ECO:0000256" key="2">
    <source>
        <dbReference type="SAM" id="MobiDB-lite"/>
    </source>
</evidence>
<dbReference type="Gene3D" id="1.10.260.40">
    <property type="entry name" value="lambda repressor-like DNA-binding domains"/>
    <property type="match status" value="1"/>
</dbReference>
<dbReference type="InterPro" id="IPR010982">
    <property type="entry name" value="Lambda_DNA-bd_dom_sf"/>
</dbReference>
<name>A0A3A8NRU0_9BACT</name>
<comment type="similarity">
    <text evidence="1">Belongs to the short-chain fatty acyl-CoA assimilation regulator (ScfR) family.</text>
</comment>
<dbReference type="SUPFAM" id="SSF47413">
    <property type="entry name" value="lambda repressor-like DNA-binding domains"/>
    <property type="match status" value="1"/>
</dbReference>
<dbReference type="AlphaFoldDB" id="A0A3A8NRU0"/>
<gene>
    <name evidence="4" type="ORF">D7X12_09455</name>
</gene>
<protein>
    <submittedName>
        <fullName evidence="4">XRE family transcriptional regulator</fullName>
    </submittedName>
</protein>
<dbReference type="InterPro" id="IPR018653">
    <property type="entry name" value="ScfR_C"/>
</dbReference>
<sequence>MNNDNALNANVGLKLRGLRLQRNIKQADAAKDLGVSPAYLNLIEKGKRVMPFPLLWKALRYLEQDPEQFMSTLGEGRVDEALAKLLDEPLLKSLDIDSESLQSLSAEPKLAGTVAALFNLYKNTRTQLENVLAQLNVEERTRTQGSPSGNGLGNTPGVRFDYSPFDEVSDFLEKHRNYFPELEEQAEGLRRDFRLEQQITSSQLTRMLEERFDYKVRIERANSGSSVVRRLDLDARTLTLSPDLTEQPLKFQIAASIGLMVMDREKLVERILGAGRMRHGETERLIKVNLANYFAGALMLPYSEFFREVQRTRYDVELLSNVFGTTYETVAHRICNLSDPKRQGIPFHFLRADIAGNISKRYSGTGIRFASGGGSCAKWAVHLAFLNPSQITRQYSIMPDGTTYFCFAKVQLQPIEGSIVKGTAYSIGLGTHAENAKYLAYGLPTNDLRKDAIPSGISCRFCERTDCNQRAAASYRFAFAFDEYTKKDCFFSPLLVHEKEKSERNGNPEPDGNGADGSEKHDSLDRAARRRKGSES</sequence>
<feature type="region of interest" description="Disordered" evidence="2">
    <location>
        <begin position="499"/>
        <end position="536"/>
    </location>
</feature>
<dbReference type="RefSeq" id="WP_120624939.1">
    <property type="nucleotide sequence ID" value="NZ_RAWG01000043.1"/>
</dbReference>
<dbReference type="PROSITE" id="PS50943">
    <property type="entry name" value="HTH_CROC1"/>
    <property type="match status" value="1"/>
</dbReference>
<dbReference type="CDD" id="cd00093">
    <property type="entry name" value="HTH_XRE"/>
    <property type="match status" value="1"/>
</dbReference>
<reference evidence="5" key="1">
    <citation type="submission" date="2018-09" db="EMBL/GenBank/DDBJ databases">
        <authorList>
            <person name="Livingstone P.G."/>
            <person name="Whitworth D.E."/>
        </authorList>
    </citation>
    <scope>NUCLEOTIDE SEQUENCE [LARGE SCALE GENOMIC DNA]</scope>
    <source>
        <strain evidence="5">CA040B</strain>
    </source>
</reference>
<keyword evidence="5" id="KW-1185">Reference proteome</keyword>
<feature type="domain" description="HTH cro/C1-type" evidence="3">
    <location>
        <begin position="15"/>
        <end position="69"/>
    </location>
</feature>
<evidence type="ECO:0000259" key="3">
    <source>
        <dbReference type="PROSITE" id="PS50943"/>
    </source>
</evidence>
<dbReference type="EMBL" id="RAWG01000043">
    <property type="protein sequence ID" value="RKH44891.1"/>
    <property type="molecule type" value="Genomic_DNA"/>
</dbReference>
<organism evidence="4 5">
    <name type="scientific">Corallococcus sicarius</name>
    <dbReference type="NCBI Taxonomy" id="2316726"/>
    <lineage>
        <taxon>Bacteria</taxon>
        <taxon>Pseudomonadati</taxon>
        <taxon>Myxococcota</taxon>
        <taxon>Myxococcia</taxon>
        <taxon>Myxococcales</taxon>
        <taxon>Cystobacterineae</taxon>
        <taxon>Myxococcaceae</taxon>
        <taxon>Corallococcus</taxon>
    </lineage>
</organism>
<feature type="compositionally biased region" description="Basic and acidic residues" evidence="2">
    <location>
        <begin position="517"/>
        <end position="536"/>
    </location>
</feature>
<dbReference type="InterPro" id="IPR010359">
    <property type="entry name" value="IrrE_HExxH"/>
</dbReference>
<comment type="caution">
    <text evidence="4">The sequence shown here is derived from an EMBL/GenBank/DDBJ whole genome shotgun (WGS) entry which is preliminary data.</text>
</comment>
<dbReference type="OrthoDB" id="1123084at2"/>
<dbReference type="InterPro" id="IPR001387">
    <property type="entry name" value="Cro/C1-type_HTH"/>
</dbReference>